<dbReference type="Gene3D" id="4.10.60.10">
    <property type="entry name" value="Zinc finger, CCHC-type"/>
    <property type="match status" value="1"/>
</dbReference>
<dbReference type="InterPro" id="IPR036875">
    <property type="entry name" value="Znf_CCHC_sf"/>
</dbReference>
<feature type="compositionally biased region" description="Basic residues" evidence="2">
    <location>
        <begin position="71"/>
        <end position="86"/>
    </location>
</feature>
<reference evidence="5" key="2">
    <citation type="submission" date="2025-08" db="UniProtKB">
        <authorList>
            <consortium name="RefSeq"/>
        </authorList>
    </citation>
    <scope>IDENTIFICATION</scope>
    <source>
        <tissue evidence="5">Leaf</tissue>
    </source>
</reference>
<dbReference type="GeneID" id="130469876"/>
<accession>A0ABM3RIC4</accession>
<keyword evidence="1" id="KW-0863">Zinc-finger</keyword>
<sequence>MADLLDKIGKSPPSSANCSGKIWERLEMSCWSSVAVILMISCADNKDELASRTAEKTLKSDKQDVLMVRGGKFKKSGKKRNAKKGGNKASPTKQTGAKSVKRKVSQPTSESECFYCKKKGHWKRDCLKLKEDQKNGTVVPSSGTKNK</sequence>
<keyword evidence="4" id="KW-1185">Reference proteome</keyword>
<keyword evidence="1" id="KW-0862">Zinc</keyword>
<evidence type="ECO:0000256" key="1">
    <source>
        <dbReference type="PROSITE-ProRule" id="PRU00047"/>
    </source>
</evidence>
<evidence type="ECO:0000313" key="5">
    <source>
        <dbReference type="RefSeq" id="XP_056695371.1"/>
    </source>
</evidence>
<protein>
    <recommendedName>
        <fullName evidence="3">CCHC-type domain-containing protein</fullName>
    </recommendedName>
</protein>
<evidence type="ECO:0000256" key="2">
    <source>
        <dbReference type="SAM" id="MobiDB-lite"/>
    </source>
</evidence>
<reference evidence="4" key="1">
    <citation type="journal article" date="2021" name="Nat. Commun.">
        <title>Genomic analyses provide insights into spinach domestication and the genetic basis of agronomic traits.</title>
        <authorList>
            <person name="Cai X."/>
            <person name="Sun X."/>
            <person name="Xu C."/>
            <person name="Sun H."/>
            <person name="Wang X."/>
            <person name="Ge C."/>
            <person name="Zhang Z."/>
            <person name="Wang Q."/>
            <person name="Fei Z."/>
            <person name="Jiao C."/>
            <person name="Wang Q."/>
        </authorList>
    </citation>
    <scope>NUCLEOTIDE SEQUENCE [LARGE SCALE GENOMIC DNA]</scope>
    <source>
        <strain evidence="4">cv. Varoflay</strain>
    </source>
</reference>
<dbReference type="SMART" id="SM00343">
    <property type="entry name" value="ZnF_C2HC"/>
    <property type="match status" value="1"/>
</dbReference>
<dbReference type="SUPFAM" id="SSF57756">
    <property type="entry name" value="Retrovirus zinc finger-like domains"/>
    <property type="match status" value="1"/>
</dbReference>
<feature type="domain" description="CCHC-type" evidence="3">
    <location>
        <begin position="113"/>
        <end position="126"/>
    </location>
</feature>
<dbReference type="RefSeq" id="XP_056695371.1">
    <property type="nucleotide sequence ID" value="XM_056839393.1"/>
</dbReference>
<evidence type="ECO:0000259" key="3">
    <source>
        <dbReference type="PROSITE" id="PS50158"/>
    </source>
</evidence>
<gene>
    <name evidence="5" type="primary">LOC130469876</name>
</gene>
<evidence type="ECO:0000313" key="4">
    <source>
        <dbReference type="Proteomes" id="UP000813463"/>
    </source>
</evidence>
<keyword evidence="1" id="KW-0479">Metal-binding</keyword>
<organism evidence="4 5">
    <name type="scientific">Spinacia oleracea</name>
    <name type="common">Spinach</name>
    <dbReference type="NCBI Taxonomy" id="3562"/>
    <lineage>
        <taxon>Eukaryota</taxon>
        <taxon>Viridiplantae</taxon>
        <taxon>Streptophyta</taxon>
        <taxon>Embryophyta</taxon>
        <taxon>Tracheophyta</taxon>
        <taxon>Spermatophyta</taxon>
        <taxon>Magnoliopsida</taxon>
        <taxon>eudicotyledons</taxon>
        <taxon>Gunneridae</taxon>
        <taxon>Pentapetalae</taxon>
        <taxon>Caryophyllales</taxon>
        <taxon>Chenopodiaceae</taxon>
        <taxon>Chenopodioideae</taxon>
        <taxon>Anserineae</taxon>
        <taxon>Spinacia</taxon>
    </lineage>
</organism>
<dbReference type="Pfam" id="PF00098">
    <property type="entry name" value="zf-CCHC"/>
    <property type="match status" value="1"/>
</dbReference>
<dbReference type="InterPro" id="IPR001878">
    <property type="entry name" value="Znf_CCHC"/>
</dbReference>
<proteinExistence type="predicted"/>
<name>A0ABM3RIC4_SPIOL</name>
<dbReference type="PROSITE" id="PS50158">
    <property type="entry name" value="ZF_CCHC"/>
    <property type="match status" value="1"/>
</dbReference>
<feature type="region of interest" description="Disordered" evidence="2">
    <location>
        <begin position="56"/>
        <end position="111"/>
    </location>
</feature>
<dbReference type="Proteomes" id="UP000813463">
    <property type="component" value="Chromosome 3"/>
</dbReference>